<dbReference type="AlphaFoldDB" id="A0A565BZB3"/>
<dbReference type="PROSITE" id="PS51257">
    <property type="entry name" value="PROKAR_LIPOPROTEIN"/>
    <property type="match status" value="1"/>
</dbReference>
<comment type="caution">
    <text evidence="1">The sequence shown here is derived from an EMBL/GenBank/DDBJ whole genome shotgun (WGS) entry which is preliminary data.</text>
</comment>
<name>A0A565BZB3_9BRAS</name>
<evidence type="ECO:0000313" key="1">
    <source>
        <dbReference type="EMBL" id="VVB06752.1"/>
    </source>
</evidence>
<organism evidence="1 2">
    <name type="scientific">Arabis nemorensis</name>
    <dbReference type="NCBI Taxonomy" id="586526"/>
    <lineage>
        <taxon>Eukaryota</taxon>
        <taxon>Viridiplantae</taxon>
        <taxon>Streptophyta</taxon>
        <taxon>Embryophyta</taxon>
        <taxon>Tracheophyta</taxon>
        <taxon>Spermatophyta</taxon>
        <taxon>Magnoliopsida</taxon>
        <taxon>eudicotyledons</taxon>
        <taxon>Gunneridae</taxon>
        <taxon>Pentapetalae</taxon>
        <taxon>rosids</taxon>
        <taxon>malvids</taxon>
        <taxon>Brassicales</taxon>
        <taxon>Brassicaceae</taxon>
        <taxon>Arabideae</taxon>
        <taxon>Arabis</taxon>
    </lineage>
</organism>
<dbReference type="EMBL" id="CABITT030000006">
    <property type="protein sequence ID" value="VVB06752.1"/>
    <property type="molecule type" value="Genomic_DNA"/>
</dbReference>
<gene>
    <name evidence="1" type="ORF">ANE_LOCUS17196</name>
</gene>
<proteinExistence type="predicted"/>
<dbReference type="Proteomes" id="UP000489600">
    <property type="component" value="Unassembled WGS sequence"/>
</dbReference>
<reference evidence="1" key="1">
    <citation type="submission" date="2019-07" db="EMBL/GenBank/DDBJ databases">
        <authorList>
            <person name="Dittberner H."/>
        </authorList>
    </citation>
    <scope>NUCLEOTIDE SEQUENCE [LARGE SCALE GENOMIC DNA]</scope>
</reference>
<evidence type="ECO:0000313" key="2">
    <source>
        <dbReference type="Proteomes" id="UP000489600"/>
    </source>
</evidence>
<keyword evidence="2" id="KW-1185">Reference proteome</keyword>
<accession>A0A565BZB3</accession>
<sequence length="81" mass="9045">MMSQKPLGLVGCNLFQSCSILVVSSQKALLDLPYHLDSLFYYLISPSGWIFPVKLVERHIELPLSLLQPLLRSPVVIPLAP</sequence>
<protein>
    <submittedName>
        <fullName evidence="1">Uncharacterized protein</fullName>
    </submittedName>
</protein>